<accession>A0ABP5A8D6</accession>
<comment type="subcellular location">
    <subcellularLocation>
        <location evidence="1">Cell membrane</location>
        <topology evidence="1">Multi-pass membrane protein</topology>
    </subcellularLocation>
</comment>
<feature type="transmembrane region" description="Helical" evidence="6">
    <location>
        <begin position="128"/>
        <end position="150"/>
    </location>
</feature>
<evidence type="ECO:0000313" key="8">
    <source>
        <dbReference type="Proteomes" id="UP001501612"/>
    </source>
</evidence>
<evidence type="ECO:0000256" key="4">
    <source>
        <dbReference type="ARBA" id="ARBA00022989"/>
    </source>
</evidence>
<dbReference type="InterPro" id="IPR017039">
    <property type="entry name" value="Virul_fac_BrkB"/>
</dbReference>
<feature type="transmembrane region" description="Helical" evidence="6">
    <location>
        <begin position="203"/>
        <end position="230"/>
    </location>
</feature>
<protein>
    <submittedName>
        <fullName evidence="7">YhjD/YihY/BrkB family envelope integrity protein</fullName>
    </submittedName>
</protein>
<evidence type="ECO:0000256" key="3">
    <source>
        <dbReference type="ARBA" id="ARBA00022692"/>
    </source>
</evidence>
<feature type="transmembrane region" description="Helical" evidence="6">
    <location>
        <begin position="82"/>
        <end position="107"/>
    </location>
</feature>
<evidence type="ECO:0000256" key="2">
    <source>
        <dbReference type="ARBA" id="ARBA00022475"/>
    </source>
</evidence>
<feature type="transmembrane region" description="Helical" evidence="6">
    <location>
        <begin position="33"/>
        <end position="56"/>
    </location>
</feature>
<gene>
    <name evidence="7" type="ORF">GCM10009737_02120</name>
</gene>
<reference evidence="8" key="1">
    <citation type="journal article" date="2019" name="Int. J. Syst. Evol. Microbiol.">
        <title>The Global Catalogue of Microorganisms (GCM) 10K type strain sequencing project: providing services to taxonomists for standard genome sequencing and annotation.</title>
        <authorList>
            <consortium name="The Broad Institute Genomics Platform"/>
            <consortium name="The Broad Institute Genome Sequencing Center for Infectious Disease"/>
            <person name="Wu L."/>
            <person name="Ma J."/>
        </authorList>
    </citation>
    <scope>NUCLEOTIDE SEQUENCE [LARGE SCALE GENOMIC DNA]</scope>
    <source>
        <strain evidence="8">JCM 14046</strain>
    </source>
</reference>
<dbReference type="EMBL" id="BAAAMY010000001">
    <property type="protein sequence ID" value="GAA1904954.1"/>
    <property type="molecule type" value="Genomic_DNA"/>
</dbReference>
<keyword evidence="3 6" id="KW-0812">Transmembrane</keyword>
<comment type="caution">
    <text evidence="7">The sequence shown here is derived from an EMBL/GenBank/DDBJ whole genome shotgun (WGS) entry which is preliminary data.</text>
</comment>
<evidence type="ECO:0000256" key="1">
    <source>
        <dbReference type="ARBA" id="ARBA00004651"/>
    </source>
</evidence>
<proteinExistence type="predicted"/>
<evidence type="ECO:0000256" key="6">
    <source>
        <dbReference type="SAM" id="Phobius"/>
    </source>
</evidence>
<keyword evidence="2" id="KW-1003">Cell membrane</keyword>
<evidence type="ECO:0000256" key="5">
    <source>
        <dbReference type="ARBA" id="ARBA00023136"/>
    </source>
</evidence>
<keyword evidence="5 6" id="KW-0472">Membrane</keyword>
<dbReference type="RefSeq" id="WP_344002465.1">
    <property type="nucleotide sequence ID" value="NZ_BAAAMY010000001.1"/>
</dbReference>
<feature type="transmembrane region" description="Helical" evidence="6">
    <location>
        <begin position="236"/>
        <end position="266"/>
    </location>
</feature>
<sequence length="290" mass="31033">MSPARWRAETVALVHDTRRLLVGRDLGAAAATLTYYSGIAIVPWLLLGLWSISWWYGADGAEERLLQLQVLVPPDMGGREPFALLIAAGTHLGLVGALVSLFPASFYGEGLRRAGLALAPQPDHFTGWRGRALVMAPVVLLPTLTWAVFASGSQLTSLTPEGGGGGPLDLVVRIYLTLNVVWVVISLPLTWAFRFVVPGRPRWWVATAGGFTTGAFLAGFLQGFLLFLSIPIDVGIPFGGLTVVGGVVAVGLWLWVLHAVLLVGWVATSALERRVADTRHTEWGAPVSTP</sequence>
<dbReference type="Proteomes" id="UP001501612">
    <property type="component" value="Unassembled WGS sequence"/>
</dbReference>
<evidence type="ECO:0000313" key="7">
    <source>
        <dbReference type="EMBL" id="GAA1904954.1"/>
    </source>
</evidence>
<organism evidence="7 8">
    <name type="scientific">Nocardioides lentus</name>
    <dbReference type="NCBI Taxonomy" id="338077"/>
    <lineage>
        <taxon>Bacteria</taxon>
        <taxon>Bacillati</taxon>
        <taxon>Actinomycetota</taxon>
        <taxon>Actinomycetes</taxon>
        <taxon>Propionibacteriales</taxon>
        <taxon>Nocardioidaceae</taxon>
        <taxon>Nocardioides</taxon>
    </lineage>
</organism>
<feature type="transmembrane region" description="Helical" evidence="6">
    <location>
        <begin position="170"/>
        <end position="191"/>
    </location>
</feature>
<keyword evidence="8" id="KW-1185">Reference proteome</keyword>
<dbReference type="Pfam" id="PF03631">
    <property type="entry name" value="Virul_fac_BrkB"/>
    <property type="match status" value="1"/>
</dbReference>
<keyword evidence="4 6" id="KW-1133">Transmembrane helix</keyword>
<name>A0ABP5A8D6_9ACTN</name>